<dbReference type="PROSITE" id="PS00108">
    <property type="entry name" value="PROTEIN_KINASE_ST"/>
    <property type="match status" value="1"/>
</dbReference>
<proteinExistence type="predicted"/>
<dbReference type="Gene3D" id="3.30.200.20">
    <property type="entry name" value="Phosphorylase Kinase, domain 1"/>
    <property type="match status" value="1"/>
</dbReference>
<dbReference type="PROSITE" id="PS00107">
    <property type="entry name" value="PROTEIN_KINASE_ATP"/>
    <property type="match status" value="1"/>
</dbReference>
<name>A0A147F1Q6_MICTE</name>
<feature type="region of interest" description="Disordered" evidence="8">
    <location>
        <begin position="378"/>
        <end position="397"/>
    </location>
</feature>
<keyword evidence="6 7" id="KW-0067">ATP-binding</keyword>
<evidence type="ECO:0000259" key="10">
    <source>
        <dbReference type="PROSITE" id="PS50011"/>
    </source>
</evidence>
<dbReference type="GO" id="GO:0005524">
    <property type="term" value="F:ATP binding"/>
    <property type="evidence" value="ECO:0007669"/>
    <property type="project" value="UniProtKB-UniRule"/>
</dbReference>
<feature type="region of interest" description="Disordered" evidence="8">
    <location>
        <begin position="307"/>
        <end position="338"/>
    </location>
</feature>
<evidence type="ECO:0000256" key="1">
    <source>
        <dbReference type="ARBA" id="ARBA00012513"/>
    </source>
</evidence>
<sequence>MSQSIDAAMLHSGDILGGRYILSERIGAGGMGRVFRARDTVLGRDVAIKLFHTDHTGELEPSRRLSEARVLAAFDHPSLVTLYDARLDNGDHIYLVMEFVDGPSLQRRIEQDALEPAFVAALLADLARGLAAVHATGVVHRDVKPSNVLLRPTRHSPYGFEAVLADFGVAHLIDAARLTTPGTVIGTAAYLAPEQVRGEAPRPASDIYALGLLTIEALTRLPPYGGGTLQETVLARLSRAPTIPPALGSEWTSLLTAMTALDPSDRPTATVVADRATVLARAAQTGIADATELDILDLFGLETAPWTPLPDAETAPAAATPADAPSAPAARRRSAPRRRPTIRASWLGAAALAVALIVGGHVLALSLFAPRQQVTEIAPSPAPSAPAAQQVAVTDPR</sequence>
<reference evidence="11 12" key="1">
    <citation type="journal article" date="2016" name="Front. Microbiol.">
        <title>Genomic Resource of Rice Seed Associated Bacteria.</title>
        <authorList>
            <person name="Midha S."/>
            <person name="Bansal K."/>
            <person name="Sharma S."/>
            <person name="Kumar N."/>
            <person name="Patil P.P."/>
            <person name="Chaudhry V."/>
            <person name="Patil P.B."/>
        </authorList>
    </citation>
    <scope>NUCLEOTIDE SEQUENCE [LARGE SCALE GENOMIC DNA]</scope>
    <source>
        <strain evidence="11 12">NS220</strain>
    </source>
</reference>
<feature type="binding site" evidence="7">
    <location>
        <position position="49"/>
    </location>
    <ligand>
        <name>ATP</name>
        <dbReference type="ChEBI" id="CHEBI:30616"/>
    </ligand>
</feature>
<organism evidence="11 12">
    <name type="scientific">Microbacterium testaceum</name>
    <name type="common">Aureobacterium testaceum</name>
    <name type="synonym">Brevibacterium testaceum</name>
    <dbReference type="NCBI Taxonomy" id="2033"/>
    <lineage>
        <taxon>Bacteria</taxon>
        <taxon>Bacillati</taxon>
        <taxon>Actinomycetota</taxon>
        <taxon>Actinomycetes</taxon>
        <taxon>Micrococcales</taxon>
        <taxon>Microbacteriaceae</taxon>
        <taxon>Microbacterium</taxon>
    </lineage>
</organism>
<feature type="domain" description="Protein kinase" evidence="10">
    <location>
        <begin position="20"/>
        <end position="278"/>
    </location>
</feature>
<evidence type="ECO:0000256" key="9">
    <source>
        <dbReference type="SAM" id="Phobius"/>
    </source>
</evidence>
<keyword evidence="3" id="KW-0808">Transferase</keyword>
<dbReference type="RefSeq" id="WP_058622167.1">
    <property type="nucleotide sequence ID" value="NZ_LDRT01000002.1"/>
</dbReference>
<dbReference type="InterPro" id="IPR011009">
    <property type="entry name" value="Kinase-like_dom_sf"/>
</dbReference>
<feature type="compositionally biased region" description="Low complexity" evidence="8">
    <location>
        <begin position="310"/>
        <end position="329"/>
    </location>
</feature>
<evidence type="ECO:0000256" key="4">
    <source>
        <dbReference type="ARBA" id="ARBA00022741"/>
    </source>
</evidence>
<dbReference type="PANTHER" id="PTHR43289">
    <property type="entry name" value="MITOGEN-ACTIVATED PROTEIN KINASE KINASE KINASE 20-RELATED"/>
    <property type="match status" value="1"/>
</dbReference>
<evidence type="ECO:0000256" key="6">
    <source>
        <dbReference type="ARBA" id="ARBA00022840"/>
    </source>
</evidence>
<evidence type="ECO:0000256" key="3">
    <source>
        <dbReference type="ARBA" id="ARBA00022679"/>
    </source>
</evidence>
<dbReference type="Pfam" id="PF00069">
    <property type="entry name" value="Pkinase"/>
    <property type="match status" value="1"/>
</dbReference>
<dbReference type="InterPro" id="IPR017441">
    <property type="entry name" value="Protein_kinase_ATP_BS"/>
</dbReference>
<dbReference type="AlphaFoldDB" id="A0A147F1Q6"/>
<feature type="compositionally biased region" description="Low complexity" evidence="8">
    <location>
        <begin position="385"/>
        <end position="397"/>
    </location>
</feature>
<gene>
    <name evidence="11" type="ORF">NS220_00540</name>
</gene>
<evidence type="ECO:0000256" key="8">
    <source>
        <dbReference type="SAM" id="MobiDB-lite"/>
    </source>
</evidence>
<dbReference type="PANTHER" id="PTHR43289:SF6">
    <property type="entry name" value="SERINE_THREONINE-PROTEIN KINASE NEKL-3"/>
    <property type="match status" value="1"/>
</dbReference>
<dbReference type="PROSITE" id="PS50011">
    <property type="entry name" value="PROTEIN_KINASE_DOM"/>
    <property type="match status" value="1"/>
</dbReference>
<feature type="transmembrane region" description="Helical" evidence="9">
    <location>
        <begin position="346"/>
        <end position="369"/>
    </location>
</feature>
<dbReference type="GO" id="GO:0004674">
    <property type="term" value="F:protein serine/threonine kinase activity"/>
    <property type="evidence" value="ECO:0007669"/>
    <property type="project" value="UniProtKB-KW"/>
</dbReference>
<evidence type="ECO:0000256" key="5">
    <source>
        <dbReference type="ARBA" id="ARBA00022777"/>
    </source>
</evidence>
<accession>A0A147F1Q6</accession>
<evidence type="ECO:0000313" key="11">
    <source>
        <dbReference type="EMBL" id="KTR96791.1"/>
    </source>
</evidence>
<keyword evidence="9" id="KW-0812">Transmembrane</keyword>
<evidence type="ECO:0000313" key="12">
    <source>
        <dbReference type="Proteomes" id="UP000075025"/>
    </source>
</evidence>
<dbReference type="Gene3D" id="1.10.510.10">
    <property type="entry name" value="Transferase(Phosphotransferase) domain 1"/>
    <property type="match status" value="1"/>
</dbReference>
<dbReference type="EC" id="2.7.11.1" evidence="1"/>
<dbReference type="InterPro" id="IPR008271">
    <property type="entry name" value="Ser/Thr_kinase_AS"/>
</dbReference>
<comment type="caution">
    <text evidence="11">The sequence shown here is derived from an EMBL/GenBank/DDBJ whole genome shotgun (WGS) entry which is preliminary data.</text>
</comment>
<dbReference type="EMBL" id="LDRT01000002">
    <property type="protein sequence ID" value="KTR96791.1"/>
    <property type="molecule type" value="Genomic_DNA"/>
</dbReference>
<evidence type="ECO:0000256" key="2">
    <source>
        <dbReference type="ARBA" id="ARBA00022527"/>
    </source>
</evidence>
<dbReference type="PATRIC" id="fig|2033.6.peg.1511"/>
<keyword evidence="9" id="KW-0472">Membrane</keyword>
<keyword evidence="2" id="KW-0723">Serine/threonine-protein kinase</keyword>
<keyword evidence="9" id="KW-1133">Transmembrane helix</keyword>
<protein>
    <recommendedName>
        <fullName evidence="1">non-specific serine/threonine protein kinase</fullName>
        <ecNumber evidence="1">2.7.11.1</ecNumber>
    </recommendedName>
</protein>
<dbReference type="CDD" id="cd14014">
    <property type="entry name" value="STKc_PknB_like"/>
    <property type="match status" value="1"/>
</dbReference>
<dbReference type="InterPro" id="IPR000719">
    <property type="entry name" value="Prot_kinase_dom"/>
</dbReference>
<dbReference type="SUPFAM" id="SSF56112">
    <property type="entry name" value="Protein kinase-like (PK-like)"/>
    <property type="match status" value="1"/>
</dbReference>
<dbReference type="Proteomes" id="UP000075025">
    <property type="component" value="Unassembled WGS sequence"/>
</dbReference>
<keyword evidence="4 7" id="KW-0547">Nucleotide-binding</keyword>
<evidence type="ECO:0000256" key="7">
    <source>
        <dbReference type="PROSITE-ProRule" id="PRU10141"/>
    </source>
</evidence>
<dbReference type="SMART" id="SM00220">
    <property type="entry name" value="S_TKc"/>
    <property type="match status" value="1"/>
</dbReference>
<keyword evidence="5" id="KW-0418">Kinase</keyword>